<reference evidence="1 2" key="1">
    <citation type="journal article" date="2018" name="Front. Plant Sci.">
        <title>Red Clover (Trifolium pratense) and Zigzag Clover (T. medium) - A Picture of Genomic Similarities and Differences.</title>
        <authorList>
            <person name="Dluhosova J."/>
            <person name="Istvanek J."/>
            <person name="Nedelnik J."/>
            <person name="Repkova J."/>
        </authorList>
    </citation>
    <scope>NUCLEOTIDE SEQUENCE [LARGE SCALE GENOMIC DNA]</scope>
    <source>
        <strain evidence="2">cv. 10/8</strain>
        <tissue evidence="1">Leaf</tissue>
    </source>
</reference>
<proteinExistence type="predicted"/>
<evidence type="ECO:0000313" key="2">
    <source>
        <dbReference type="Proteomes" id="UP000265520"/>
    </source>
</evidence>
<dbReference type="EMBL" id="LXQA010302709">
    <property type="protein sequence ID" value="MCI42288.1"/>
    <property type="molecule type" value="Genomic_DNA"/>
</dbReference>
<evidence type="ECO:0000313" key="1">
    <source>
        <dbReference type="EMBL" id="MCI42288.1"/>
    </source>
</evidence>
<organism evidence="1 2">
    <name type="scientific">Trifolium medium</name>
    <dbReference type="NCBI Taxonomy" id="97028"/>
    <lineage>
        <taxon>Eukaryota</taxon>
        <taxon>Viridiplantae</taxon>
        <taxon>Streptophyta</taxon>
        <taxon>Embryophyta</taxon>
        <taxon>Tracheophyta</taxon>
        <taxon>Spermatophyta</taxon>
        <taxon>Magnoliopsida</taxon>
        <taxon>eudicotyledons</taxon>
        <taxon>Gunneridae</taxon>
        <taxon>Pentapetalae</taxon>
        <taxon>rosids</taxon>
        <taxon>fabids</taxon>
        <taxon>Fabales</taxon>
        <taxon>Fabaceae</taxon>
        <taxon>Papilionoideae</taxon>
        <taxon>50 kb inversion clade</taxon>
        <taxon>NPAAA clade</taxon>
        <taxon>Hologalegina</taxon>
        <taxon>IRL clade</taxon>
        <taxon>Trifolieae</taxon>
        <taxon>Trifolium</taxon>
    </lineage>
</organism>
<sequence length="69" mass="7890">MEPRDLKLKIFLKNKGSVARRAVESGSNKVWLWKLRIAQGQVARRADENSKGRNVTASCALRRHEICEI</sequence>
<protein>
    <submittedName>
        <fullName evidence="1">Uncharacterized protein</fullName>
    </submittedName>
</protein>
<keyword evidence="2" id="KW-1185">Reference proteome</keyword>
<dbReference type="AlphaFoldDB" id="A0A392S092"/>
<name>A0A392S092_9FABA</name>
<dbReference type="Proteomes" id="UP000265520">
    <property type="component" value="Unassembled WGS sequence"/>
</dbReference>
<comment type="caution">
    <text evidence="1">The sequence shown here is derived from an EMBL/GenBank/DDBJ whole genome shotgun (WGS) entry which is preliminary data.</text>
</comment>
<accession>A0A392S092</accession>